<dbReference type="Gene3D" id="2.170.130.10">
    <property type="entry name" value="TonB-dependent receptor, plug domain"/>
    <property type="match status" value="1"/>
</dbReference>
<dbReference type="SUPFAM" id="SSF56935">
    <property type="entry name" value="Porins"/>
    <property type="match status" value="1"/>
</dbReference>
<sequence length="634" mass="69794">MKSSFTAFAGAGLLRPALTPLAVACLTATFAVNALAADDDTTTDELLVTASRLPQEASSVGSSVTVLTRQQLEQRQITRVADALRGMPGINIYQTSTPGSVTYARIRGLNQRFVKVVIDGVTVNDPSDISNSMDLGSLLVADIERIEIVRGPQSALWGSDAIGGVIQIITRQGGTNRTNLRAEAGTNDTQTLSLSGSGSAGKVDYGYGLSGLHSDAFSSLNEDRGNDEKDKNNTRQVNGRVTYHLTDDWDVRLNVSHNYSRLDYDGYDPLTFALTDNNDFSTAERNSVRLETNFALLDGNFENRIGFSHANTLRNYYTEASGNYDYEGESNKADYQGQYHFGIAALPNLENTLIVALEHEEESFNSTYSAQGEADNSSDSWVAEYRADLSDTASLSLSHRFDDNHDFDNENSSRAALSWNILPQTRLHTSYGTGIKNPSLYQLFDAYSGNRDLTAEESHGGDIGIEQKLGDWSLDLTWFSNRVKNQIDYDYSTFTYQNVEGVTRSKGVEVSANGKINAQLQLNASYTYTDVDNEEDSTALLRQPWHEGSVYVDYKLAGLPAAINTGIVYKGQRDDSGSHHLPSYTVVNVSGRYDLNPTWQLTARVENLFDREYEELYGYGTQGRALYVGVNAAF</sequence>
<evidence type="ECO:0000256" key="4">
    <source>
        <dbReference type="ARBA" id="ARBA00022692"/>
    </source>
</evidence>
<keyword evidence="8 10" id="KW-0472">Membrane</keyword>
<evidence type="ECO:0000313" key="17">
    <source>
        <dbReference type="Proteomes" id="UP000238196"/>
    </source>
</evidence>
<evidence type="ECO:0000256" key="5">
    <source>
        <dbReference type="ARBA" id="ARBA00022729"/>
    </source>
</evidence>
<dbReference type="Proteomes" id="UP000238196">
    <property type="component" value="Unassembled WGS sequence"/>
</dbReference>
<evidence type="ECO:0000256" key="11">
    <source>
        <dbReference type="PROSITE-ProRule" id="PRU10144"/>
    </source>
</evidence>
<evidence type="ECO:0000256" key="6">
    <source>
        <dbReference type="ARBA" id="ARBA00023065"/>
    </source>
</evidence>
<evidence type="ECO:0000313" key="16">
    <source>
        <dbReference type="EMBL" id="PPC75952.1"/>
    </source>
</evidence>
<dbReference type="Pfam" id="PF07715">
    <property type="entry name" value="Plug"/>
    <property type="match status" value="1"/>
</dbReference>
<dbReference type="PROSITE" id="PS01156">
    <property type="entry name" value="TONB_DEPENDENT_REC_2"/>
    <property type="match status" value="1"/>
</dbReference>
<comment type="similarity">
    <text evidence="10 12">Belongs to the TonB-dependent receptor family.</text>
</comment>
<dbReference type="EMBL" id="PRLP01000058">
    <property type="protein sequence ID" value="PPC75952.1"/>
    <property type="molecule type" value="Genomic_DNA"/>
</dbReference>
<name>A0A2S5KML8_9PROT</name>
<proteinExistence type="inferred from homology"/>
<evidence type="ECO:0008006" key="18">
    <source>
        <dbReference type="Google" id="ProtNLM"/>
    </source>
</evidence>
<dbReference type="PANTHER" id="PTHR30069:SF53">
    <property type="entry name" value="COLICIN I RECEPTOR-RELATED"/>
    <property type="match status" value="1"/>
</dbReference>
<keyword evidence="3 10" id="KW-1134">Transmembrane beta strand</keyword>
<keyword evidence="7 12" id="KW-0798">TonB box</keyword>
<dbReference type="GO" id="GO:0006811">
    <property type="term" value="P:monoatomic ion transport"/>
    <property type="evidence" value="ECO:0007669"/>
    <property type="project" value="UniProtKB-KW"/>
</dbReference>
<dbReference type="Pfam" id="PF00593">
    <property type="entry name" value="TonB_dep_Rec_b-barrel"/>
    <property type="match status" value="1"/>
</dbReference>
<dbReference type="InterPro" id="IPR010917">
    <property type="entry name" value="TonB_rcpt_CS"/>
</dbReference>
<evidence type="ECO:0000259" key="14">
    <source>
        <dbReference type="Pfam" id="PF00593"/>
    </source>
</evidence>
<comment type="caution">
    <text evidence="16">The sequence shown here is derived from an EMBL/GenBank/DDBJ whole genome shotgun (WGS) entry which is preliminary data.</text>
</comment>
<dbReference type="InterPro" id="IPR000531">
    <property type="entry name" value="Beta-barrel_TonB"/>
</dbReference>
<gene>
    <name evidence="16" type="ORF">C4K68_17405</name>
</gene>
<dbReference type="InterPro" id="IPR036942">
    <property type="entry name" value="Beta-barrel_TonB_sf"/>
</dbReference>
<dbReference type="InterPro" id="IPR037066">
    <property type="entry name" value="Plug_dom_sf"/>
</dbReference>
<keyword evidence="6" id="KW-0406">Ion transport</keyword>
<dbReference type="GO" id="GO:0009279">
    <property type="term" value="C:cell outer membrane"/>
    <property type="evidence" value="ECO:0007669"/>
    <property type="project" value="UniProtKB-SubCell"/>
</dbReference>
<feature type="chain" id="PRO_5015447437" description="TonB-dependent receptor" evidence="13">
    <location>
        <begin position="37"/>
        <end position="634"/>
    </location>
</feature>
<dbReference type="InterPro" id="IPR039426">
    <property type="entry name" value="TonB-dep_rcpt-like"/>
</dbReference>
<evidence type="ECO:0000259" key="15">
    <source>
        <dbReference type="Pfam" id="PF07715"/>
    </source>
</evidence>
<feature type="domain" description="TonB-dependent receptor-like beta-barrel" evidence="14">
    <location>
        <begin position="185"/>
        <end position="608"/>
    </location>
</feature>
<dbReference type="PANTHER" id="PTHR30069">
    <property type="entry name" value="TONB-DEPENDENT OUTER MEMBRANE RECEPTOR"/>
    <property type="match status" value="1"/>
</dbReference>
<evidence type="ECO:0000256" key="12">
    <source>
        <dbReference type="RuleBase" id="RU003357"/>
    </source>
</evidence>
<protein>
    <recommendedName>
        <fullName evidence="18">TonB-dependent receptor</fullName>
    </recommendedName>
</protein>
<feature type="domain" description="TonB-dependent receptor plug" evidence="15">
    <location>
        <begin position="58"/>
        <end position="165"/>
    </location>
</feature>
<dbReference type="GO" id="GO:0015889">
    <property type="term" value="P:cobalamin transport"/>
    <property type="evidence" value="ECO:0007669"/>
    <property type="project" value="TreeGrafter"/>
</dbReference>
<accession>A0A2S5KML8</accession>
<keyword evidence="2 10" id="KW-0813">Transport</keyword>
<dbReference type="OrthoDB" id="9760333at2"/>
<evidence type="ECO:0000256" key="1">
    <source>
        <dbReference type="ARBA" id="ARBA00004571"/>
    </source>
</evidence>
<comment type="subcellular location">
    <subcellularLocation>
        <location evidence="1 10">Cell outer membrane</location>
        <topology evidence="1 10">Multi-pass membrane protein</topology>
    </subcellularLocation>
</comment>
<organism evidence="16 17">
    <name type="scientific">Proteobacteria bacterium 228</name>
    <dbReference type="NCBI Taxonomy" id="2083153"/>
    <lineage>
        <taxon>Bacteria</taxon>
        <taxon>Pseudomonadati</taxon>
        <taxon>Pseudomonadota</taxon>
    </lineage>
</organism>
<feature type="signal peptide" evidence="13">
    <location>
        <begin position="1"/>
        <end position="36"/>
    </location>
</feature>
<evidence type="ECO:0000256" key="3">
    <source>
        <dbReference type="ARBA" id="ARBA00022452"/>
    </source>
</evidence>
<evidence type="ECO:0000256" key="10">
    <source>
        <dbReference type="PROSITE-ProRule" id="PRU01360"/>
    </source>
</evidence>
<keyword evidence="9 10" id="KW-0998">Cell outer membrane</keyword>
<keyword evidence="4 10" id="KW-0812">Transmembrane</keyword>
<evidence type="ECO:0000256" key="2">
    <source>
        <dbReference type="ARBA" id="ARBA00022448"/>
    </source>
</evidence>
<feature type="short sequence motif" description="TonB C-terminal box" evidence="11">
    <location>
        <begin position="617"/>
        <end position="634"/>
    </location>
</feature>
<evidence type="ECO:0000256" key="8">
    <source>
        <dbReference type="ARBA" id="ARBA00023136"/>
    </source>
</evidence>
<evidence type="ECO:0000256" key="13">
    <source>
        <dbReference type="SAM" id="SignalP"/>
    </source>
</evidence>
<dbReference type="AlphaFoldDB" id="A0A2S5KML8"/>
<keyword evidence="5 13" id="KW-0732">Signal</keyword>
<evidence type="ECO:0000256" key="9">
    <source>
        <dbReference type="ARBA" id="ARBA00023237"/>
    </source>
</evidence>
<dbReference type="CDD" id="cd01347">
    <property type="entry name" value="ligand_gated_channel"/>
    <property type="match status" value="1"/>
</dbReference>
<dbReference type="PROSITE" id="PS52016">
    <property type="entry name" value="TONB_DEPENDENT_REC_3"/>
    <property type="match status" value="1"/>
</dbReference>
<dbReference type="Gene3D" id="2.40.170.20">
    <property type="entry name" value="TonB-dependent receptor, beta-barrel domain"/>
    <property type="match status" value="1"/>
</dbReference>
<reference evidence="16 17" key="1">
    <citation type="submission" date="2018-02" db="EMBL/GenBank/DDBJ databases">
        <title>novel marine gammaproteobacteria from coastal saline agro ecosystem.</title>
        <authorList>
            <person name="Krishnan R."/>
            <person name="Ramesh Kumar N."/>
        </authorList>
    </citation>
    <scope>NUCLEOTIDE SEQUENCE [LARGE SCALE GENOMIC DNA]</scope>
    <source>
        <strain evidence="16 17">228</strain>
    </source>
</reference>
<evidence type="ECO:0000256" key="7">
    <source>
        <dbReference type="ARBA" id="ARBA00023077"/>
    </source>
</evidence>
<dbReference type="InterPro" id="IPR012910">
    <property type="entry name" value="Plug_dom"/>
</dbReference>